<dbReference type="InterPro" id="IPR013087">
    <property type="entry name" value="Znf_C2H2_type"/>
</dbReference>
<evidence type="ECO:0000313" key="9">
    <source>
        <dbReference type="EMBL" id="KAJ1121654.1"/>
    </source>
</evidence>
<evidence type="ECO:0000256" key="5">
    <source>
        <dbReference type="ARBA" id="ARBA00022833"/>
    </source>
</evidence>
<evidence type="ECO:0000256" key="2">
    <source>
        <dbReference type="ARBA" id="ARBA00022723"/>
    </source>
</evidence>
<dbReference type="GO" id="GO:0000977">
    <property type="term" value="F:RNA polymerase II transcription regulatory region sequence-specific DNA binding"/>
    <property type="evidence" value="ECO:0007669"/>
    <property type="project" value="TreeGrafter"/>
</dbReference>
<evidence type="ECO:0000313" key="10">
    <source>
        <dbReference type="Proteomes" id="UP001066276"/>
    </source>
</evidence>
<keyword evidence="10" id="KW-1185">Reference proteome</keyword>
<protein>
    <recommendedName>
        <fullName evidence="8">C2H2-type domain-containing protein</fullName>
    </recommendedName>
</protein>
<dbReference type="GO" id="GO:0000981">
    <property type="term" value="F:DNA-binding transcription factor activity, RNA polymerase II-specific"/>
    <property type="evidence" value="ECO:0007669"/>
    <property type="project" value="TreeGrafter"/>
</dbReference>
<dbReference type="PROSITE" id="PS00028">
    <property type="entry name" value="ZINC_FINGER_C2H2_1"/>
    <property type="match status" value="2"/>
</dbReference>
<gene>
    <name evidence="9" type="ORF">NDU88_000174</name>
</gene>
<dbReference type="EMBL" id="JANPWB010000011">
    <property type="protein sequence ID" value="KAJ1121654.1"/>
    <property type="molecule type" value="Genomic_DNA"/>
</dbReference>
<evidence type="ECO:0000256" key="3">
    <source>
        <dbReference type="ARBA" id="ARBA00022737"/>
    </source>
</evidence>
<reference evidence="9" key="1">
    <citation type="journal article" date="2022" name="bioRxiv">
        <title>Sequencing and chromosome-scale assembly of the giantPleurodeles waltlgenome.</title>
        <authorList>
            <person name="Brown T."/>
            <person name="Elewa A."/>
            <person name="Iarovenko S."/>
            <person name="Subramanian E."/>
            <person name="Araus A.J."/>
            <person name="Petzold A."/>
            <person name="Susuki M."/>
            <person name="Suzuki K.-i.T."/>
            <person name="Hayashi T."/>
            <person name="Toyoda A."/>
            <person name="Oliveira C."/>
            <person name="Osipova E."/>
            <person name="Leigh N.D."/>
            <person name="Simon A."/>
            <person name="Yun M.H."/>
        </authorList>
    </citation>
    <scope>NUCLEOTIDE SEQUENCE</scope>
    <source>
        <strain evidence="9">20211129_DDA</strain>
        <tissue evidence="9">Liver</tissue>
    </source>
</reference>
<dbReference type="GO" id="GO:0008270">
    <property type="term" value="F:zinc ion binding"/>
    <property type="evidence" value="ECO:0007669"/>
    <property type="project" value="UniProtKB-KW"/>
</dbReference>
<name>A0AAV7P498_PLEWA</name>
<dbReference type="PROSITE" id="PS50157">
    <property type="entry name" value="ZINC_FINGER_C2H2_2"/>
    <property type="match status" value="2"/>
</dbReference>
<dbReference type="Gene3D" id="3.30.160.60">
    <property type="entry name" value="Classic Zinc Finger"/>
    <property type="match status" value="2"/>
</dbReference>
<dbReference type="InterPro" id="IPR036236">
    <property type="entry name" value="Znf_C2H2_sf"/>
</dbReference>
<evidence type="ECO:0000256" key="1">
    <source>
        <dbReference type="ARBA" id="ARBA00004123"/>
    </source>
</evidence>
<evidence type="ECO:0000256" key="7">
    <source>
        <dbReference type="PROSITE-ProRule" id="PRU00042"/>
    </source>
</evidence>
<evidence type="ECO:0000256" key="6">
    <source>
        <dbReference type="ARBA" id="ARBA00023242"/>
    </source>
</evidence>
<comment type="subcellular location">
    <subcellularLocation>
        <location evidence="1">Nucleus</location>
    </subcellularLocation>
</comment>
<dbReference type="PANTHER" id="PTHR24381:SF393">
    <property type="entry name" value="CHROMATIN-LINKED ADAPTOR FOR MSL PROTEINS, ISOFORM B"/>
    <property type="match status" value="1"/>
</dbReference>
<dbReference type="FunFam" id="3.30.160.60:FF:000180">
    <property type="entry name" value="Zinc finger protein 689"/>
    <property type="match status" value="1"/>
</dbReference>
<dbReference type="SUPFAM" id="SSF57667">
    <property type="entry name" value="beta-beta-alpha zinc fingers"/>
    <property type="match status" value="2"/>
</dbReference>
<evidence type="ECO:0000256" key="4">
    <source>
        <dbReference type="ARBA" id="ARBA00022771"/>
    </source>
</evidence>
<feature type="domain" description="C2H2-type" evidence="8">
    <location>
        <begin position="69"/>
        <end position="96"/>
    </location>
</feature>
<evidence type="ECO:0000259" key="8">
    <source>
        <dbReference type="PROSITE" id="PS50157"/>
    </source>
</evidence>
<keyword evidence="6" id="KW-0539">Nucleus</keyword>
<dbReference type="FunFam" id="3.30.160.60:FF:000848">
    <property type="entry name" value="Zinc finger protein 35"/>
    <property type="match status" value="1"/>
</dbReference>
<feature type="domain" description="C2H2-type" evidence="8">
    <location>
        <begin position="97"/>
        <end position="124"/>
    </location>
</feature>
<keyword evidence="2" id="KW-0479">Metal-binding</keyword>
<dbReference type="SMART" id="SM00355">
    <property type="entry name" value="ZnF_C2H2"/>
    <property type="match status" value="2"/>
</dbReference>
<comment type="caution">
    <text evidence="9">The sequence shown here is derived from an EMBL/GenBank/DDBJ whole genome shotgun (WGS) entry which is preliminary data.</text>
</comment>
<sequence length="186" mass="21380">MTFMHRWLEVELLLEFNTVEFMNVKESLATQKRKHTGKQFSKYTESYECCNEREQLTEHQGPHSGEKPHHCPECGKRFRQKAFIAIHRRVHTGEKPYHCTECGKKFSAKCNLIVHQRTHTVTSQLLLPQKKVIKKELRMGFEGEHGGLRRTSSALGRFRFLGGVAKRFCRSNCGGGGHADVRTAVP</sequence>
<dbReference type="GO" id="GO:0005634">
    <property type="term" value="C:nucleus"/>
    <property type="evidence" value="ECO:0007669"/>
    <property type="project" value="UniProtKB-SubCell"/>
</dbReference>
<keyword evidence="5" id="KW-0862">Zinc</keyword>
<proteinExistence type="predicted"/>
<accession>A0AAV7P498</accession>
<dbReference type="AlphaFoldDB" id="A0AAV7P498"/>
<keyword evidence="4 7" id="KW-0863">Zinc-finger</keyword>
<dbReference type="Proteomes" id="UP001066276">
    <property type="component" value="Chromosome 7"/>
</dbReference>
<dbReference type="PANTHER" id="PTHR24381">
    <property type="entry name" value="ZINC FINGER PROTEIN"/>
    <property type="match status" value="1"/>
</dbReference>
<organism evidence="9 10">
    <name type="scientific">Pleurodeles waltl</name>
    <name type="common">Iberian ribbed newt</name>
    <dbReference type="NCBI Taxonomy" id="8319"/>
    <lineage>
        <taxon>Eukaryota</taxon>
        <taxon>Metazoa</taxon>
        <taxon>Chordata</taxon>
        <taxon>Craniata</taxon>
        <taxon>Vertebrata</taxon>
        <taxon>Euteleostomi</taxon>
        <taxon>Amphibia</taxon>
        <taxon>Batrachia</taxon>
        <taxon>Caudata</taxon>
        <taxon>Salamandroidea</taxon>
        <taxon>Salamandridae</taxon>
        <taxon>Pleurodelinae</taxon>
        <taxon>Pleurodeles</taxon>
    </lineage>
</organism>
<keyword evidence="3" id="KW-0677">Repeat</keyword>
<dbReference type="Pfam" id="PF00096">
    <property type="entry name" value="zf-C2H2"/>
    <property type="match status" value="2"/>
</dbReference>